<organism evidence="1 2">
    <name type="scientific">Promicromonospora vindobonensis</name>
    <dbReference type="NCBI Taxonomy" id="195748"/>
    <lineage>
        <taxon>Bacteria</taxon>
        <taxon>Bacillati</taxon>
        <taxon>Actinomycetota</taxon>
        <taxon>Actinomycetes</taxon>
        <taxon>Micrococcales</taxon>
        <taxon>Promicromonosporaceae</taxon>
        <taxon>Promicromonospora</taxon>
    </lineage>
</organism>
<dbReference type="RefSeq" id="WP_377189875.1">
    <property type="nucleotide sequence ID" value="NZ_JBHUOG010000002.1"/>
</dbReference>
<comment type="caution">
    <text evidence="1">The sequence shown here is derived from an EMBL/GenBank/DDBJ whole genome shotgun (WGS) entry which is preliminary data.</text>
</comment>
<gene>
    <name evidence="1" type="ORF">ACFS27_26380</name>
</gene>
<accession>A0ABW5VZM2</accession>
<evidence type="ECO:0000313" key="1">
    <source>
        <dbReference type="EMBL" id="MFD2797113.1"/>
    </source>
</evidence>
<sequence>MKKPLSPQGHADVDGITVDAALDAQVRPWRPEVARISGRLAAAGAPGAALGLLHVA</sequence>
<keyword evidence="2" id="KW-1185">Reference proteome</keyword>
<reference evidence="2" key="1">
    <citation type="journal article" date="2019" name="Int. J. Syst. Evol. Microbiol.">
        <title>The Global Catalogue of Microorganisms (GCM) 10K type strain sequencing project: providing services to taxonomists for standard genome sequencing and annotation.</title>
        <authorList>
            <consortium name="The Broad Institute Genomics Platform"/>
            <consortium name="The Broad Institute Genome Sequencing Center for Infectious Disease"/>
            <person name="Wu L."/>
            <person name="Ma J."/>
        </authorList>
    </citation>
    <scope>NUCLEOTIDE SEQUENCE [LARGE SCALE GENOMIC DNA]</scope>
    <source>
        <strain evidence="2">CCM 7044</strain>
    </source>
</reference>
<evidence type="ECO:0000313" key="2">
    <source>
        <dbReference type="Proteomes" id="UP001597479"/>
    </source>
</evidence>
<dbReference type="Proteomes" id="UP001597479">
    <property type="component" value="Unassembled WGS sequence"/>
</dbReference>
<dbReference type="EMBL" id="JBHUOG010000002">
    <property type="protein sequence ID" value="MFD2797113.1"/>
    <property type="molecule type" value="Genomic_DNA"/>
</dbReference>
<protein>
    <submittedName>
        <fullName evidence="1">Uncharacterized protein</fullName>
    </submittedName>
</protein>
<name>A0ABW5VZM2_9MICO</name>
<proteinExistence type="predicted"/>